<feature type="region of interest" description="Disordered" evidence="3">
    <location>
        <begin position="147"/>
        <end position="168"/>
    </location>
</feature>
<evidence type="ECO:0000313" key="5">
    <source>
        <dbReference type="EMBL" id="KAJ3619183.1"/>
    </source>
</evidence>
<dbReference type="InterPro" id="IPR036875">
    <property type="entry name" value="Znf_CCHC_sf"/>
</dbReference>
<keyword evidence="2" id="KW-0175">Coiled coil</keyword>
<dbReference type="GO" id="GO:0008270">
    <property type="term" value="F:zinc ion binding"/>
    <property type="evidence" value="ECO:0007669"/>
    <property type="project" value="UniProtKB-KW"/>
</dbReference>
<dbReference type="InterPro" id="IPR001878">
    <property type="entry name" value="Znf_CCHC"/>
</dbReference>
<feature type="region of interest" description="Disordered" evidence="3">
    <location>
        <begin position="726"/>
        <end position="753"/>
    </location>
</feature>
<dbReference type="EMBL" id="JALNTZ010002253">
    <property type="protein sequence ID" value="KAJ3619183.1"/>
    <property type="molecule type" value="Genomic_DNA"/>
</dbReference>
<evidence type="ECO:0000256" key="1">
    <source>
        <dbReference type="PROSITE-ProRule" id="PRU00047"/>
    </source>
</evidence>
<name>A0AA38LZA4_9CUCU</name>
<dbReference type="AlphaFoldDB" id="A0AA38LZA4"/>
<feature type="compositionally biased region" description="Basic and acidic residues" evidence="3">
    <location>
        <begin position="229"/>
        <end position="243"/>
    </location>
</feature>
<evidence type="ECO:0000256" key="2">
    <source>
        <dbReference type="SAM" id="Coils"/>
    </source>
</evidence>
<keyword evidence="1" id="KW-0479">Metal-binding</keyword>
<dbReference type="Pfam" id="PF00098">
    <property type="entry name" value="zf-CCHC"/>
    <property type="match status" value="1"/>
</dbReference>
<feature type="domain" description="CCHC-type" evidence="4">
    <location>
        <begin position="681"/>
        <end position="696"/>
    </location>
</feature>
<keyword evidence="1" id="KW-0862">Zinc</keyword>
<dbReference type="Gene3D" id="4.10.60.10">
    <property type="entry name" value="Zinc finger, CCHC-type"/>
    <property type="match status" value="1"/>
</dbReference>
<dbReference type="PROSITE" id="PS50158">
    <property type="entry name" value="ZF_CCHC"/>
    <property type="match status" value="1"/>
</dbReference>
<reference evidence="5" key="1">
    <citation type="journal article" date="2023" name="G3 (Bethesda)">
        <title>Whole genome assemblies of Zophobas morio and Tenebrio molitor.</title>
        <authorList>
            <person name="Kaur S."/>
            <person name="Stinson S.A."/>
            <person name="diCenzo G.C."/>
        </authorList>
    </citation>
    <scope>NUCLEOTIDE SEQUENCE</scope>
    <source>
        <strain evidence="5">QUZm001</strain>
    </source>
</reference>
<dbReference type="Proteomes" id="UP001168821">
    <property type="component" value="Unassembled WGS sequence"/>
</dbReference>
<feature type="region of interest" description="Disordered" evidence="3">
    <location>
        <begin position="65"/>
        <end position="87"/>
    </location>
</feature>
<dbReference type="SUPFAM" id="SSF57756">
    <property type="entry name" value="Retrovirus zinc finger-like domains"/>
    <property type="match status" value="2"/>
</dbReference>
<feature type="compositionally biased region" description="Basic and acidic residues" evidence="3">
    <location>
        <begin position="252"/>
        <end position="280"/>
    </location>
</feature>
<accession>A0AA38LZA4</accession>
<gene>
    <name evidence="5" type="ORF">Zmor_008738</name>
</gene>
<organism evidence="5 6">
    <name type="scientific">Zophobas morio</name>
    <dbReference type="NCBI Taxonomy" id="2755281"/>
    <lineage>
        <taxon>Eukaryota</taxon>
        <taxon>Metazoa</taxon>
        <taxon>Ecdysozoa</taxon>
        <taxon>Arthropoda</taxon>
        <taxon>Hexapoda</taxon>
        <taxon>Insecta</taxon>
        <taxon>Pterygota</taxon>
        <taxon>Neoptera</taxon>
        <taxon>Endopterygota</taxon>
        <taxon>Coleoptera</taxon>
        <taxon>Polyphaga</taxon>
        <taxon>Cucujiformia</taxon>
        <taxon>Tenebrionidae</taxon>
        <taxon>Zophobas</taxon>
    </lineage>
</organism>
<protein>
    <recommendedName>
        <fullName evidence="4">CCHC-type domain-containing protein</fullName>
    </recommendedName>
</protein>
<keyword evidence="6" id="KW-1185">Reference proteome</keyword>
<feature type="compositionally biased region" description="Basic and acidic residues" evidence="3">
    <location>
        <begin position="734"/>
        <end position="743"/>
    </location>
</feature>
<feature type="coiled-coil region" evidence="2">
    <location>
        <begin position="543"/>
        <end position="570"/>
    </location>
</feature>
<evidence type="ECO:0000259" key="4">
    <source>
        <dbReference type="PROSITE" id="PS50158"/>
    </source>
</evidence>
<feature type="region of interest" description="Disordered" evidence="3">
    <location>
        <begin position="215"/>
        <end position="280"/>
    </location>
</feature>
<evidence type="ECO:0000313" key="6">
    <source>
        <dbReference type="Proteomes" id="UP001168821"/>
    </source>
</evidence>
<feature type="region of interest" description="Disordered" evidence="3">
    <location>
        <begin position="816"/>
        <end position="888"/>
    </location>
</feature>
<keyword evidence="1" id="KW-0863">Zinc-finger</keyword>
<feature type="compositionally biased region" description="Basic and acidic residues" evidence="3">
    <location>
        <begin position="18"/>
        <end position="33"/>
    </location>
</feature>
<feature type="region of interest" description="Disordered" evidence="3">
    <location>
        <begin position="1"/>
        <end position="33"/>
    </location>
</feature>
<dbReference type="SMART" id="SM00343">
    <property type="entry name" value="ZnF_C2HC"/>
    <property type="match status" value="6"/>
</dbReference>
<sequence>MDSKKNQLENEESFETNDLAKKEVTEDKQEREMAVAKMPGLLVLEVEKTLGRNLPRKLSLNLGLTKTGGSHSEPASPGLPSPGQNSGCVNLKWDDAVGRSKYKVGEYTSVTGQIAPETPTTTAGKTKAFQSSKQETTTFLTPKMQERPIKKRKAVASPSPNEDRAGNFNKRVTDRLVAQVGKLSKIVKDTYHPRKDLKTVVESLVSLVAQLRVGNTPQDSEEESLQEAESSKADVQTEKKVNQKDCATQTTEGKREDDNANKKDCAMQTTEGKREDDNVNKKDCATQTTVWEQKDDEVELLRQRIKNPKSALDLFETAKRKWPEDVFLKTKAVHLHPLKQWADPLVFFVADNKAAKTDEVLKKLGETHMGLKKVIEEERLKNGNIIGSKSVTYMLNGDEKLEEIRMRCLVGMDHKLTGKEAWDEALKAARKVVDTITNTGQKHAVLTVLNGQGELWRKTLECAMIDVEMSIDVNYQKPPGSEKTSTKKEGKREKKTYALIVEKKGTQYKDVLSSVKTAITGDPARSSIHTMRSTRDGNLLITLDKDDETIEELEKAIKQAAGDLAVRRARSDSGTEVLHVRGLDATTNKGEVIEALKVRLGDAKDKTWKVSDLRPNRNDTQAVTIVLRKEDAESILAEGYLRIGAVRCRAERRVETEKCRRCWAFDHKTVGCKGPDRRNACYKCGKVGHLAKECQNNLECPLCQEVGHRAGEGGCTKFRAALTAQRKKARSARSSKDGSEHNRPNQVSWDSSRCPRCWHSGHKKKECKGMDRENLCHQCAEEGHKASGCRNRPYCLFCNLEGHISGGENCPKATIAQQEKADEERQGSAKSRDEVAIPMSLVNEEGLRNPPKNEKEAGTSDARQKEVMNERDQNRVASEGEVSRSFSK</sequence>
<feature type="compositionally biased region" description="Basic and acidic residues" evidence="3">
    <location>
        <begin position="845"/>
        <end position="874"/>
    </location>
</feature>
<proteinExistence type="predicted"/>
<dbReference type="GO" id="GO:0003676">
    <property type="term" value="F:nucleic acid binding"/>
    <property type="evidence" value="ECO:0007669"/>
    <property type="project" value="InterPro"/>
</dbReference>
<feature type="compositionally biased region" description="Basic and acidic residues" evidence="3">
    <location>
        <begin position="819"/>
        <end position="835"/>
    </location>
</feature>
<feature type="region of interest" description="Disordered" evidence="3">
    <location>
        <begin position="115"/>
        <end position="135"/>
    </location>
</feature>
<comment type="caution">
    <text evidence="5">The sequence shown here is derived from an EMBL/GenBank/DDBJ whole genome shotgun (WGS) entry which is preliminary data.</text>
</comment>
<evidence type="ECO:0000256" key="3">
    <source>
        <dbReference type="SAM" id="MobiDB-lite"/>
    </source>
</evidence>